<evidence type="ECO:0000313" key="1">
    <source>
        <dbReference type="EMBL" id="AHV98967.1"/>
    </source>
</evidence>
<dbReference type="InterPro" id="IPR058600">
    <property type="entry name" value="YhjD-like"/>
</dbReference>
<sequence>MKTPTSITEEDRALIKPYVILPLVLHAFERDTRVFLNLRSPDPYVDWIHAARERLCHETRLTRYEALKRGLNIYKNERTGSGIVVKFHYRGSGGEMTLENREIAEIAVSLMRKYLTFELPN</sequence>
<dbReference type="RefSeq" id="WP_025336431.1">
    <property type="nucleotide sequence ID" value="NZ_CP004078.1"/>
</dbReference>
<keyword evidence="2" id="KW-1185">Reference proteome</keyword>
<dbReference type="HOGENOM" id="CLU_133817_2_1_9"/>
<reference evidence="1 2" key="1">
    <citation type="journal article" date="2014" name="PLoS Genet.">
        <title>Comparative Genomic Analysis of N2-Fixing and Non-N2-Fixing Paenibacillus spp.: Organization, Evolution and Expression of the Nitrogen Fixation Genes.</title>
        <authorList>
            <person name="Xie J.B."/>
            <person name="Du Z."/>
            <person name="Bai L."/>
            <person name="Tian C."/>
            <person name="Zhang Y."/>
            <person name="Xie J.Y."/>
            <person name="Wang T."/>
            <person name="Liu X."/>
            <person name="Chen X."/>
            <person name="Cheng Q."/>
            <person name="Chen S."/>
            <person name="Li J."/>
        </authorList>
    </citation>
    <scope>NUCLEOTIDE SEQUENCE [LARGE SCALE GENOMIC DNA]</scope>
    <source>
        <strain evidence="1 2">T27</strain>
    </source>
</reference>
<gene>
    <name evidence="1" type="ORF">PSAB_20380</name>
</gene>
<organism evidence="1 2">
    <name type="scientific">Paenibacillus sabinae T27</name>
    <dbReference type="NCBI Taxonomy" id="1268072"/>
    <lineage>
        <taxon>Bacteria</taxon>
        <taxon>Bacillati</taxon>
        <taxon>Bacillota</taxon>
        <taxon>Bacilli</taxon>
        <taxon>Bacillales</taxon>
        <taxon>Paenibacillaceae</taxon>
        <taxon>Paenibacillus</taxon>
    </lineage>
</organism>
<protein>
    <submittedName>
        <fullName evidence="1">Uncharacterized protein</fullName>
    </submittedName>
</protein>
<dbReference type="PATRIC" id="fig|1268072.3.peg.4199"/>
<dbReference type="Proteomes" id="UP000019772">
    <property type="component" value="Chromosome"/>
</dbReference>
<dbReference type="Pfam" id="PF26325">
    <property type="entry name" value="YhjD"/>
    <property type="match status" value="1"/>
</dbReference>
<proteinExistence type="predicted"/>
<dbReference type="KEGG" id="psab:PSAB_20380"/>
<dbReference type="AlphaFoldDB" id="X4ZP62"/>
<name>X4ZP62_9BACL</name>
<accession>X4ZP62</accession>
<dbReference type="OrthoDB" id="2910298at2"/>
<evidence type="ECO:0000313" key="2">
    <source>
        <dbReference type="Proteomes" id="UP000019772"/>
    </source>
</evidence>
<dbReference type="EMBL" id="CP004078">
    <property type="protein sequence ID" value="AHV98967.1"/>
    <property type="molecule type" value="Genomic_DNA"/>
</dbReference>